<accession>A0A1H8URV4</accession>
<dbReference type="InterPro" id="IPR050155">
    <property type="entry name" value="HAD-like_hydrolase_sf"/>
</dbReference>
<sequence length="217" mass="23908">MSYKAVLFDLDGTLLNTLDDLANSMNAVLARQGFPVHDTEKYKCFIGNGMERLVKRVLPAGQEENKDMVACCLQGLHEEYGRRWHEKTCPYPGIEELLAALSAKGLRLSVLSNKADSFTKVIIEHYFGSTRFDFVYGARDGVPKKPDPGAALEIVKLSGIEPAEYLYLGDSGVDMQTATAAGMYAVGATWGFREEPELRENGAKIVICQPGELLKLI</sequence>
<name>A0A1H8URV4_9FIRM</name>
<dbReference type="PANTHER" id="PTHR43434">
    <property type="entry name" value="PHOSPHOGLYCOLATE PHOSPHATASE"/>
    <property type="match status" value="1"/>
</dbReference>
<dbReference type="EMBL" id="FODY01000009">
    <property type="protein sequence ID" value="SEP05654.1"/>
    <property type="molecule type" value="Genomic_DNA"/>
</dbReference>
<gene>
    <name evidence="1" type="ORF">SAMN04490178_10986</name>
</gene>
<dbReference type="Gene3D" id="1.10.150.240">
    <property type="entry name" value="Putative phosphatase, domain 2"/>
    <property type="match status" value="1"/>
</dbReference>
<dbReference type="GO" id="GO:0006281">
    <property type="term" value="P:DNA repair"/>
    <property type="evidence" value="ECO:0007669"/>
    <property type="project" value="TreeGrafter"/>
</dbReference>
<dbReference type="InterPro" id="IPR041492">
    <property type="entry name" value="HAD_2"/>
</dbReference>
<keyword evidence="2" id="KW-1185">Reference proteome</keyword>
<dbReference type="OrthoDB" id="9792518at2"/>
<reference evidence="1 2" key="1">
    <citation type="submission" date="2016-10" db="EMBL/GenBank/DDBJ databases">
        <authorList>
            <person name="de Groot N.N."/>
        </authorList>
    </citation>
    <scope>NUCLEOTIDE SEQUENCE [LARGE SCALE GENOMIC DNA]</scope>
    <source>
        <strain evidence="1 2">DSM 13305</strain>
    </source>
</reference>
<dbReference type="STRING" id="112903.SAMN04490178_10986"/>
<dbReference type="PROSITE" id="PS01228">
    <property type="entry name" value="COF_1"/>
    <property type="match status" value="1"/>
</dbReference>
<dbReference type="GO" id="GO:0005829">
    <property type="term" value="C:cytosol"/>
    <property type="evidence" value="ECO:0007669"/>
    <property type="project" value="TreeGrafter"/>
</dbReference>
<dbReference type="SFLD" id="SFLDS00003">
    <property type="entry name" value="Haloacid_Dehalogenase"/>
    <property type="match status" value="1"/>
</dbReference>
<dbReference type="InterPro" id="IPR023198">
    <property type="entry name" value="PGP-like_dom2"/>
</dbReference>
<dbReference type="InterPro" id="IPR023214">
    <property type="entry name" value="HAD_sf"/>
</dbReference>
<dbReference type="SFLD" id="SFLDG01129">
    <property type="entry name" value="C1.5:_HAD__Beta-PGM__Phosphata"/>
    <property type="match status" value="1"/>
</dbReference>
<dbReference type="SFLD" id="SFLDG01135">
    <property type="entry name" value="C1.5.6:_HAD__Beta-PGM__Phospha"/>
    <property type="match status" value="1"/>
</dbReference>
<dbReference type="Proteomes" id="UP000198847">
    <property type="component" value="Unassembled WGS sequence"/>
</dbReference>
<dbReference type="NCBIfam" id="TIGR01549">
    <property type="entry name" value="HAD-SF-IA-v1"/>
    <property type="match status" value="1"/>
</dbReference>
<dbReference type="Pfam" id="PF13419">
    <property type="entry name" value="HAD_2"/>
    <property type="match status" value="1"/>
</dbReference>
<dbReference type="Gene3D" id="3.40.50.1000">
    <property type="entry name" value="HAD superfamily/HAD-like"/>
    <property type="match status" value="1"/>
</dbReference>
<proteinExistence type="predicted"/>
<dbReference type="NCBIfam" id="TIGR01509">
    <property type="entry name" value="HAD-SF-IA-v3"/>
    <property type="match status" value="1"/>
</dbReference>
<dbReference type="PRINTS" id="PR00413">
    <property type="entry name" value="HADHALOGNASE"/>
</dbReference>
<dbReference type="SUPFAM" id="SSF56784">
    <property type="entry name" value="HAD-like"/>
    <property type="match status" value="1"/>
</dbReference>
<dbReference type="PANTHER" id="PTHR43434:SF1">
    <property type="entry name" value="PHOSPHOGLYCOLATE PHOSPHATASE"/>
    <property type="match status" value="1"/>
</dbReference>
<evidence type="ECO:0000313" key="1">
    <source>
        <dbReference type="EMBL" id="SEP05654.1"/>
    </source>
</evidence>
<dbReference type="GO" id="GO:0008967">
    <property type="term" value="F:phosphoglycolate phosphatase activity"/>
    <property type="evidence" value="ECO:0007669"/>
    <property type="project" value="TreeGrafter"/>
</dbReference>
<dbReference type="RefSeq" id="WP_091746213.1">
    <property type="nucleotide sequence ID" value="NZ_FODY01000009.1"/>
</dbReference>
<dbReference type="InterPro" id="IPR036412">
    <property type="entry name" value="HAD-like_sf"/>
</dbReference>
<dbReference type="AlphaFoldDB" id="A0A1H8URV4"/>
<organism evidence="1 2">
    <name type="scientific">Propionispora vibrioides</name>
    <dbReference type="NCBI Taxonomy" id="112903"/>
    <lineage>
        <taxon>Bacteria</taxon>
        <taxon>Bacillati</taxon>
        <taxon>Bacillota</taxon>
        <taxon>Negativicutes</taxon>
        <taxon>Selenomonadales</taxon>
        <taxon>Sporomusaceae</taxon>
        <taxon>Propionispora</taxon>
    </lineage>
</organism>
<evidence type="ECO:0000313" key="2">
    <source>
        <dbReference type="Proteomes" id="UP000198847"/>
    </source>
</evidence>
<protein>
    <submittedName>
        <fullName evidence="1">Phosphoglycolate phosphatase</fullName>
    </submittedName>
</protein>
<dbReference type="InterPro" id="IPR006439">
    <property type="entry name" value="HAD-SF_hydro_IA"/>
</dbReference>